<organism evidence="3 4">
    <name type="scientific">Mangrovibacillus cuniculi</name>
    <dbReference type="NCBI Taxonomy" id="2593652"/>
    <lineage>
        <taxon>Bacteria</taxon>
        <taxon>Bacillati</taxon>
        <taxon>Bacillota</taxon>
        <taxon>Bacilli</taxon>
        <taxon>Bacillales</taxon>
        <taxon>Bacillaceae</taxon>
        <taxon>Mangrovibacillus</taxon>
    </lineage>
</organism>
<dbReference type="AlphaFoldDB" id="A0A7S8HFK4"/>
<accession>A0A7S8HFK4</accession>
<evidence type="ECO:0000313" key="4">
    <source>
        <dbReference type="Proteomes" id="UP000593626"/>
    </source>
</evidence>
<dbReference type="InterPro" id="IPR010673">
    <property type="entry name" value="UPF0346"/>
</dbReference>
<protein>
    <recommendedName>
        <fullName evidence="1">UPF0346 protein G8O30_06365</fullName>
    </recommendedName>
</protein>
<dbReference type="EMBL" id="CP049742">
    <property type="protein sequence ID" value="QPC46611.1"/>
    <property type="molecule type" value="Genomic_DNA"/>
</dbReference>
<proteinExistence type="inferred from homology"/>
<evidence type="ECO:0000313" key="3">
    <source>
        <dbReference type="EMBL" id="QPC46611.1"/>
    </source>
</evidence>
<feature type="domain" description="YozE SAM-like" evidence="2">
    <location>
        <begin position="20"/>
        <end position="85"/>
    </location>
</feature>
<dbReference type="Pfam" id="PF06855">
    <property type="entry name" value="YozE_SAM_like"/>
    <property type="match status" value="1"/>
</dbReference>
<dbReference type="Gene3D" id="1.10.150.260">
    <property type="entry name" value="YozE SAM-like"/>
    <property type="match status" value="1"/>
</dbReference>
<keyword evidence="4" id="KW-1185">Reference proteome</keyword>
<dbReference type="RefSeq" id="WP_239674140.1">
    <property type="nucleotide sequence ID" value="NZ_CP049742.1"/>
</dbReference>
<comment type="similarity">
    <text evidence="1">Belongs to the UPF0346 family.</text>
</comment>
<dbReference type="SUPFAM" id="SSF140652">
    <property type="entry name" value="YozE-like"/>
    <property type="match status" value="1"/>
</dbReference>
<dbReference type="InterPro" id="IPR023089">
    <property type="entry name" value="YozE_SAM-like"/>
</dbReference>
<sequence>MKPFTKKEFQERFGQVVNKSFYHFLMSYRDPSPKSEIGHFANSAYDDHLFPRQSTSYSELTNYLELNAPYLSSMSIFDEAWEYYETYRSQR</sequence>
<evidence type="ECO:0000256" key="1">
    <source>
        <dbReference type="HAMAP-Rule" id="MF_01538"/>
    </source>
</evidence>
<dbReference type="KEGG" id="mcui:G8O30_06365"/>
<dbReference type="Proteomes" id="UP000593626">
    <property type="component" value="Chromosome"/>
</dbReference>
<dbReference type="InterPro" id="IPR036806">
    <property type="entry name" value="YozE_SAM-like_sf"/>
</dbReference>
<name>A0A7S8HFK4_9BACI</name>
<dbReference type="HAMAP" id="MF_01538">
    <property type="entry name" value="UPF0346"/>
    <property type="match status" value="1"/>
</dbReference>
<evidence type="ECO:0000259" key="2">
    <source>
        <dbReference type="Pfam" id="PF06855"/>
    </source>
</evidence>
<gene>
    <name evidence="3" type="ORF">G8O30_06365</name>
</gene>
<dbReference type="NCBIfam" id="NF010193">
    <property type="entry name" value="PRK13672.1"/>
    <property type="match status" value="1"/>
</dbReference>
<reference evidence="3 4" key="1">
    <citation type="submission" date="2019-07" db="EMBL/GenBank/DDBJ databases">
        <title>Genome sequence of 2 isolates from Red Sea Mangroves.</title>
        <authorList>
            <person name="Sefrji F."/>
            <person name="Michoud G."/>
            <person name="Merlino G."/>
            <person name="Daffonchio D."/>
        </authorList>
    </citation>
    <scope>NUCLEOTIDE SEQUENCE [LARGE SCALE GENOMIC DNA]</scope>
    <source>
        <strain evidence="3 4">R1DC41</strain>
    </source>
</reference>